<protein>
    <submittedName>
        <fullName evidence="1">Uncharacterized protein</fullName>
    </submittedName>
</protein>
<evidence type="ECO:0000313" key="2">
    <source>
        <dbReference type="Proteomes" id="UP000814128"/>
    </source>
</evidence>
<comment type="caution">
    <text evidence="1">The sequence shown here is derived from an EMBL/GenBank/DDBJ whole genome shotgun (WGS) entry which is preliminary data.</text>
</comment>
<sequence>MRNNTPVPVSRLPSELLSYSFRLNPDFCYTSRLRKAIAITHVCRRWREIACADPALWNHVLFELGEEWFEEMLRRAKNVPLVIHYHAESIPSKSPFQHSIRLDTYLGRVRKLYVSAKTPVMSHVLSVVHSQSAPRLEELNLEHTNPGLGNRGFLRLPSPSFLGNAPRLRILQLTSIGVSWEPIAFNTLEELTINLTLPFFLSERPSVDQLASFLRCLPCLKELFLLCCLPDEVRRGISPNPVQLSQLKHLTIDGSTVSEFSNFLDVVRIPPVCRRYVACHSEYADLSNSLFDPATIASRLYSTLPNARDLDPIDSFSVTVSRYPGELVISYEGWYKTTRPVPLPDGCDDSLFGLRLYLEDDVEIEVIRSVLHALCPPYIRALELYLGYLERDWRWETFAGRYASISRLKLTVMDENIPFLLDALAWRTNRMDQGSGASQGPDVSQGPDTSLRLPSAPSFLPNLSVLSVVIKGSDWSVDQWSDEDWPTMGWTLLSALSYRKECGSAIRKLSIWDWERAEEGLLERLQDVVEQLDFLPLHIVPVHARR</sequence>
<proteinExistence type="predicted"/>
<dbReference type="Proteomes" id="UP000814128">
    <property type="component" value="Unassembled WGS sequence"/>
</dbReference>
<evidence type="ECO:0000313" key="1">
    <source>
        <dbReference type="EMBL" id="KAI0027286.1"/>
    </source>
</evidence>
<reference evidence="1" key="2">
    <citation type="journal article" date="2022" name="New Phytol.">
        <title>Evolutionary transition to the ectomycorrhizal habit in the genomes of a hyperdiverse lineage of mushroom-forming fungi.</title>
        <authorList>
            <person name="Looney B."/>
            <person name="Miyauchi S."/>
            <person name="Morin E."/>
            <person name="Drula E."/>
            <person name="Courty P.E."/>
            <person name="Kohler A."/>
            <person name="Kuo A."/>
            <person name="LaButti K."/>
            <person name="Pangilinan J."/>
            <person name="Lipzen A."/>
            <person name="Riley R."/>
            <person name="Andreopoulos W."/>
            <person name="He G."/>
            <person name="Johnson J."/>
            <person name="Nolan M."/>
            <person name="Tritt A."/>
            <person name="Barry K.W."/>
            <person name="Grigoriev I.V."/>
            <person name="Nagy L.G."/>
            <person name="Hibbett D."/>
            <person name="Henrissat B."/>
            <person name="Matheny P.B."/>
            <person name="Labbe J."/>
            <person name="Martin F.M."/>
        </authorList>
    </citation>
    <scope>NUCLEOTIDE SEQUENCE</scope>
    <source>
        <strain evidence="1">EC-137</strain>
    </source>
</reference>
<gene>
    <name evidence="1" type="ORF">K488DRAFT_91039</name>
</gene>
<organism evidence="1 2">
    <name type="scientific">Vararia minispora EC-137</name>
    <dbReference type="NCBI Taxonomy" id="1314806"/>
    <lineage>
        <taxon>Eukaryota</taxon>
        <taxon>Fungi</taxon>
        <taxon>Dikarya</taxon>
        <taxon>Basidiomycota</taxon>
        <taxon>Agaricomycotina</taxon>
        <taxon>Agaricomycetes</taxon>
        <taxon>Russulales</taxon>
        <taxon>Lachnocladiaceae</taxon>
        <taxon>Vararia</taxon>
    </lineage>
</organism>
<name>A0ACB8Q6X0_9AGAM</name>
<dbReference type="EMBL" id="MU273941">
    <property type="protein sequence ID" value="KAI0027286.1"/>
    <property type="molecule type" value="Genomic_DNA"/>
</dbReference>
<reference evidence="1" key="1">
    <citation type="submission" date="2021-02" db="EMBL/GenBank/DDBJ databases">
        <authorList>
            <consortium name="DOE Joint Genome Institute"/>
            <person name="Ahrendt S."/>
            <person name="Looney B.P."/>
            <person name="Miyauchi S."/>
            <person name="Morin E."/>
            <person name="Drula E."/>
            <person name="Courty P.E."/>
            <person name="Chicoki N."/>
            <person name="Fauchery L."/>
            <person name="Kohler A."/>
            <person name="Kuo A."/>
            <person name="Labutti K."/>
            <person name="Pangilinan J."/>
            <person name="Lipzen A."/>
            <person name="Riley R."/>
            <person name="Andreopoulos W."/>
            <person name="He G."/>
            <person name="Johnson J."/>
            <person name="Barry K.W."/>
            <person name="Grigoriev I.V."/>
            <person name="Nagy L."/>
            <person name="Hibbett D."/>
            <person name="Henrissat B."/>
            <person name="Matheny P.B."/>
            <person name="Labbe J."/>
            <person name="Martin F."/>
        </authorList>
    </citation>
    <scope>NUCLEOTIDE SEQUENCE</scope>
    <source>
        <strain evidence="1">EC-137</strain>
    </source>
</reference>
<accession>A0ACB8Q6X0</accession>
<keyword evidence="2" id="KW-1185">Reference proteome</keyword>